<keyword evidence="1" id="KW-0805">Transcription regulation</keyword>
<dbReference type="InterPro" id="IPR009057">
    <property type="entry name" value="Homeodomain-like_sf"/>
</dbReference>
<dbReference type="GO" id="GO:0043565">
    <property type="term" value="F:sequence-specific DNA binding"/>
    <property type="evidence" value="ECO:0007669"/>
    <property type="project" value="InterPro"/>
</dbReference>
<dbReference type="Gene3D" id="1.10.10.60">
    <property type="entry name" value="Homeodomain-like"/>
    <property type="match status" value="2"/>
</dbReference>
<dbReference type="InterPro" id="IPR018062">
    <property type="entry name" value="HTH_AraC-typ_CS"/>
</dbReference>
<proteinExistence type="predicted"/>
<dbReference type="GO" id="GO:0003700">
    <property type="term" value="F:DNA-binding transcription factor activity"/>
    <property type="evidence" value="ECO:0007669"/>
    <property type="project" value="InterPro"/>
</dbReference>
<dbReference type="Proteomes" id="UP000192343">
    <property type="component" value="Unassembled WGS sequence"/>
</dbReference>
<feature type="transmembrane region" description="Helical" evidence="4">
    <location>
        <begin position="16"/>
        <end position="38"/>
    </location>
</feature>
<evidence type="ECO:0000256" key="3">
    <source>
        <dbReference type="ARBA" id="ARBA00023163"/>
    </source>
</evidence>
<keyword evidence="2" id="KW-0238">DNA-binding</keyword>
<accession>A0A1Y1RZS9</accession>
<dbReference type="RefSeq" id="WP_083049394.1">
    <property type="nucleotide sequence ID" value="NZ_MWQY01000006.1"/>
</dbReference>
<dbReference type="AlphaFoldDB" id="A0A1Y1RZS9"/>
<dbReference type="InterPro" id="IPR041522">
    <property type="entry name" value="CdaR_GGDEF"/>
</dbReference>
<dbReference type="SMART" id="SM00342">
    <property type="entry name" value="HTH_ARAC"/>
    <property type="match status" value="1"/>
</dbReference>
<keyword evidence="7" id="KW-1185">Reference proteome</keyword>
<feature type="transmembrane region" description="Helical" evidence="4">
    <location>
        <begin position="294"/>
        <end position="313"/>
    </location>
</feature>
<protein>
    <recommendedName>
        <fullName evidence="5">HTH araC/xylS-type domain-containing protein</fullName>
    </recommendedName>
</protein>
<name>A0A1Y1RZS9_9SPIO</name>
<gene>
    <name evidence="6" type="ORF">B4O97_06605</name>
</gene>
<keyword evidence="4" id="KW-1133">Transmembrane helix</keyword>
<comment type="caution">
    <text evidence="6">The sequence shown here is derived from an EMBL/GenBank/DDBJ whole genome shotgun (WGS) entry which is preliminary data.</text>
</comment>
<evidence type="ECO:0000256" key="1">
    <source>
        <dbReference type="ARBA" id="ARBA00023015"/>
    </source>
</evidence>
<dbReference type="Pfam" id="PF17853">
    <property type="entry name" value="GGDEF_2"/>
    <property type="match status" value="1"/>
</dbReference>
<dbReference type="EMBL" id="MWQY01000006">
    <property type="protein sequence ID" value="ORC36257.1"/>
    <property type="molecule type" value="Genomic_DNA"/>
</dbReference>
<feature type="domain" description="HTH araC/xylS-type" evidence="5">
    <location>
        <begin position="626"/>
        <end position="725"/>
    </location>
</feature>
<keyword evidence="4" id="KW-0812">Transmembrane</keyword>
<dbReference type="PANTHER" id="PTHR43280:SF10">
    <property type="entry name" value="REGULATORY PROTEIN POCR"/>
    <property type="match status" value="1"/>
</dbReference>
<organism evidence="6 7">
    <name type="scientific">Marispirochaeta aestuarii</name>
    <dbReference type="NCBI Taxonomy" id="1963862"/>
    <lineage>
        <taxon>Bacteria</taxon>
        <taxon>Pseudomonadati</taxon>
        <taxon>Spirochaetota</taxon>
        <taxon>Spirochaetia</taxon>
        <taxon>Spirochaetales</taxon>
        <taxon>Spirochaetaceae</taxon>
        <taxon>Marispirochaeta</taxon>
    </lineage>
</organism>
<dbReference type="SUPFAM" id="SSF46689">
    <property type="entry name" value="Homeodomain-like"/>
    <property type="match status" value="2"/>
</dbReference>
<dbReference type="Pfam" id="PF12833">
    <property type="entry name" value="HTH_18"/>
    <property type="match status" value="1"/>
</dbReference>
<dbReference type="STRING" id="1963862.B4O97_06605"/>
<dbReference type="PROSITE" id="PS00041">
    <property type="entry name" value="HTH_ARAC_FAMILY_1"/>
    <property type="match status" value="1"/>
</dbReference>
<evidence type="ECO:0000313" key="6">
    <source>
        <dbReference type="EMBL" id="ORC36257.1"/>
    </source>
</evidence>
<reference evidence="6 7" key="1">
    <citation type="submission" date="2017-03" db="EMBL/GenBank/DDBJ databases">
        <title>Draft Genome sequence of Marispirochaeta sp. strain JC444.</title>
        <authorList>
            <person name="Shivani Y."/>
            <person name="Subhash Y."/>
            <person name="Sasikala C."/>
            <person name="Ramana C."/>
        </authorList>
    </citation>
    <scope>NUCLEOTIDE SEQUENCE [LARGE SCALE GENOMIC DNA]</scope>
    <source>
        <strain evidence="6 7">JC444</strain>
    </source>
</reference>
<dbReference type="OrthoDB" id="359371at2"/>
<keyword evidence="3" id="KW-0804">Transcription</keyword>
<dbReference type="PANTHER" id="PTHR43280">
    <property type="entry name" value="ARAC-FAMILY TRANSCRIPTIONAL REGULATOR"/>
    <property type="match status" value="1"/>
</dbReference>
<keyword evidence="4" id="KW-0472">Membrane</keyword>
<dbReference type="PROSITE" id="PS01124">
    <property type="entry name" value="HTH_ARAC_FAMILY_2"/>
    <property type="match status" value="1"/>
</dbReference>
<sequence>MLIDSSLSHPSRFSRIFISVLSFAVIPVLVLNLIFNYLTYRHARENFLLSVNDSLVSHALGVDEKIRGLENLISVIGRNPDVLSFVIDPSLEDYQLHARITDIFASFVGSYDFISSIYLYSAGEGIILASNSGVSRVNVFYDTSWIDQFNSHFLGRNRLPTRMVTDSNGKNSSLITILSNLPVGTWDKTAGLAINLNTAVLFSNFSTGGGTPASLQVMNADGYILEHPEGERIGNFVGNEAVFRTAASRDRGFFVHEKEKTRRIVSFYTVPHTRWVFTCESDVDELIAFARGMLIANLIIIILTLLLLLLIGLRVSRRLYYPLEQLGNSSAILEYARPLIQEHTLYRLVFNRESEEADLRNMLHLCGLSVPEGSLRALVFRIDGYQKLRHSRDPVSLRLVKDAMHKRIRAQFRPEALWMSGLTEADTLCCLLKNCDDDFCLDRAGDIVALVRRDFPFSVSCGIGRSCESPGMLHLSYRQARGAAEQRFLSGYASVHQYDDARGLAQKLSPAMEAERNLIACVKAGNSGDLEFLLDSLFQQFTLCPGMEAGLCRRILEESVYSLMEIREKHMPFSGESSPSAQASLYREYQEKETLAELREWLLSVCRDTAALIQAEKTDRTAPNAQRIADYLDRNLDKPEVSLIDIGDAVGLSPSYVSRIFKEYFGTNYIDYLNRSRVERAREYLRDPNLPVGEVALRTGFSSLQTFIRVFKKYERIPPGKYRKLEAAKREVLS</sequence>
<evidence type="ECO:0000256" key="4">
    <source>
        <dbReference type="SAM" id="Phobius"/>
    </source>
</evidence>
<evidence type="ECO:0000259" key="5">
    <source>
        <dbReference type="PROSITE" id="PS01124"/>
    </source>
</evidence>
<evidence type="ECO:0000256" key="2">
    <source>
        <dbReference type="ARBA" id="ARBA00023125"/>
    </source>
</evidence>
<evidence type="ECO:0000313" key="7">
    <source>
        <dbReference type="Proteomes" id="UP000192343"/>
    </source>
</evidence>
<dbReference type="InterPro" id="IPR018060">
    <property type="entry name" value="HTH_AraC"/>
</dbReference>